<dbReference type="InParanoid" id="A0A4W3KD55"/>
<organism evidence="8 9">
    <name type="scientific">Callorhinchus milii</name>
    <name type="common">Ghost shark</name>
    <dbReference type="NCBI Taxonomy" id="7868"/>
    <lineage>
        <taxon>Eukaryota</taxon>
        <taxon>Metazoa</taxon>
        <taxon>Chordata</taxon>
        <taxon>Craniata</taxon>
        <taxon>Vertebrata</taxon>
        <taxon>Chondrichthyes</taxon>
        <taxon>Holocephali</taxon>
        <taxon>Chimaeriformes</taxon>
        <taxon>Callorhinchidae</taxon>
        <taxon>Callorhinchus</taxon>
    </lineage>
</organism>
<proteinExistence type="inferred from homology"/>
<evidence type="ECO:0000313" key="9">
    <source>
        <dbReference type="Proteomes" id="UP000314986"/>
    </source>
</evidence>
<reference evidence="9" key="2">
    <citation type="journal article" date="2007" name="PLoS Biol.">
        <title>Survey sequencing and comparative analysis of the elephant shark (Callorhinchus milii) genome.</title>
        <authorList>
            <person name="Venkatesh B."/>
            <person name="Kirkness E.F."/>
            <person name="Loh Y.H."/>
            <person name="Halpern A.L."/>
            <person name="Lee A.P."/>
            <person name="Johnson J."/>
            <person name="Dandona N."/>
            <person name="Viswanathan L.D."/>
            <person name="Tay A."/>
            <person name="Venter J.C."/>
            <person name="Strausberg R.L."/>
            <person name="Brenner S."/>
        </authorList>
    </citation>
    <scope>NUCLEOTIDE SEQUENCE [LARGE SCALE GENOMIC DNA]</scope>
</reference>
<keyword evidence="2" id="KW-0645">Protease</keyword>
<sequence length="153" mass="17910">NYQKIIDELQAVGGLWEDPEFPPEPSSLTYEDRSIKPNARKYYELHEKAFFLTDGVSKSDIIQGELGDCWFWASVVTIAHSRRLMERVIPSGQYIAEKSPYLGVFRFRFWQFGIWMEILVDDYLPIRNGQLIYARSEAGNEFWPSLFEKAFAK</sequence>
<evidence type="ECO:0000313" key="8">
    <source>
        <dbReference type="Ensembl" id="ENSCMIP00000043500.1"/>
    </source>
</evidence>
<accession>A0A4W3KD55</accession>
<dbReference type="SUPFAM" id="SSF54001">
    <property type="entry name" value="Cysteine proteinases"/>
    <property type="match status" value="1"/>
</dbReference>
<dbReference type="SMART" id="SM00230">
    <property type="entry name" value="CysPc"/>
    <property type="match status" value="1"/>
</dbReference>
<evidence type="ECO:0000256" key="2">
    <source>
        <dbReference type="ARBA" id="ARBA00022670"/>
    </source>
</evidence>
<evidence type="ECO:0000259" key="7">
    <source>
        <dbReference type="PROSITE" id="PS50203"/>
    </source>
</evidence>
<dbReference type="PROSITE" id="PS50203">
    <property type="entry name" value="CALPAIN_CAT"/>
    <property type="match status" value="1"/>
</dbReference>
<evidence type="ECO:0000256" key="4">
    <source>
        <dbReference type="ARBA" id="ARBA00022807"/>
    </source>
</evidence>
<dbReference type="InterPro" id="IPR038765">
    <property type="entry name" value="Papain-like_cys_pep_sf"/>
</dbReference>
<dbReference type="PRINTS" id="PR00704">
    <property type="entry name" value="CALPAIN"/>
</dbReference>
<dbReference type="GO" id="GO:0005737">
    <property type="term" value="C:cytoplasm"/>
    <property type="evidence" value="ECO:0007669"/>
    <property type="project" value="TreeGrafter"/>
</dbReference>
<evidence type="ECO:0000256" key="5">
    <source>
        <dbReference type="PIRSR" id="PIRSR622684-1"/>
    </source>
</evidence>
<keyword evidence="9" id="KW-1185">Reference proteome</keyword>
<dbReference type="Proteomes" id="UP000314986">
    <property type="component" value="Unassembled WGS sequence"/>
</dbReference>
<dbReference type="PANTHER" id="PTHR10183">
    <property type="entry name" value="CALPAIN"/>
    <property type="match status" value="1"/>
</dbReference>
<dbReference type="InterPro" id="IPR000169">
    <property type="entry name" value="Pept_cys_AS"/>
</dbReference>
<dbReference type="AlphaFoldDB" id="A0A4W3KD55"/>
<dbReference type="Ensembl" id="ENSCMIT00000044122.1">
    <property type="protein sequence ID" value="ENSCMIP00000043500.1"/>
    <property type="gene ID" value="ENSCMIG00000018043.1"/>
</dbReference>
<dbReference type="GO" id="GO:0006508">
    <property type="term" value="P:proteolysis"/>
    <property type="evidence" value="ECO:0007669"/>
    <property type="project" value="UniProtKB-KW"/>
</dbReference>
<dbReference type="InterPro" id="IPR001300">
    <property type="entry name" value="Peptidase_C2_calpain_cat"/>
</dbReference>
<comment type="similarity">
    <text evidence="1">Belongs to the peptidase C2 family.</text>
</comment>
<reference evidence="9" key="3">
    <citation type="journal article" date="2014" name="Nature">
        <title>Elephant shark genome provides unique insights into gnathostome evolution.</title>
        <authorList>
            <consortium name="International Elephant Shark Genome Sequencing Consortium"/>
            <person name="Venkatesh B."/>
            <person name="Lee A.P."/>
            <person name="Ravi V."/>
            <person name="Maurya A.K."/>
            <person name="Lian M.M."/>
            <person name="Swann J.B."/>
            <person name="Ohta Y."/>
            <person name="Flajnik M.F."/>
            <person name="Sutoh Y."/>
            <person name="Kasahara M."/>
            <person name="Hoon S."/>
            <person name="Gangu V."/>
            <person name="Roy S.W."/>
            <person name="Irimia M."/>
            <person name="Korzh V."/>
            <person name="Kondrychyn I."/>
            <person name="Lim Z.W."/>
            <person name="Tay B.H."/>
            <person name="Tohari S."/>
            <person name="Kong K.W."/>
            <person name="Ho S."/>
            <person name="Lorente-Galdos B."/>
            <person name="Quilez J."/>
            <person name="Marques-Bonet T."/>
            <person name="Raney B.J."/>
            <person name="Ingham P.W."/>
            <person name="Tay A."/>
            <person name="Hillier L.W."/>
            <person name="Minx P."/>
            <person name="Boehm T."/>
            <person name="Wilson R.K."/>
            <person name="Brenner S."/>
            <person name="Warren W.C."/>
        </authorList>
    </citation>
    <scope>NUCLEOTIDE SEQUENCE [LARGE SCALE GENOMIC DNA]</scope>
</reference>
<feature type="active site" evidence="5">
    <location>
        <position position="69"/>
    </location>
</feature>
<dbReference type="PROSITE" id="PS00139">
    <property type="entry name" value="THIOL_PROTEASE_CYS"/>
    <property type="match status" value="1"/>
</dbReference>
<dbReference type="GeneTree" id="ENSGT00940000170528"/>
<evidence type="ECO:0000256" key="6">
    <source>
        <dbReference type="PROSITE-ProRule" id="PRU00239"/>
    </source>
</evidence>
<keyword evidence="4" id="KW-0788">Thiol protease</keyword>
<dbReference type="GO" id="GO:0004198">
    <property type="term" value="F:calcium-dependent cysteine-type endopeptidase activity"/>
    <property type="evidence" value="ECO:0007669"/>
    <property type="project" value="InterPro"/>
</dbReference>
<name>A0A4W3KD55_CALMI</name>
<comment type="caution">
    <text evidence="6">Lacks conserved residue(s) required for the propagation of feature annotation.</text>
</comment>
<protein>
    <recommendedName>
        <fullName evidence="7">Calpain catalytic domain-containing protein</fullName>
    </recommendedName>
</protein>
<dbReference type="OMA" id="QGFQEDY"/>
<reference evidence="8" key="4">
    <citation type="submission" date="2025-08" db="UniProtKB">
        <authorList>
            <consortium name="Ensembl"/>
        </authorList>
    </citation>
    <scope>IDENTIFICATION</scope>
</reference>
<dbReference type="STRING" id="7868.ENSCMIP00000043500"/>
<evidence type="ECO:0000256" key="1">
    <source>
        <dbReference type="ARBA" id="ARBA00007623"/>
    </source>
</evidence>
<dbReference type="PANTHER" id="PTHR10183:SF379">
    <property type="entry name" value="CALPAIN-5"/>
    <property type="match status" value="1"/>
</dbReference>
<feature type="domain" description="Calpain catalytic" evidence="7">
    <location>
        <begin position="15"/>
        <end position="153"/>
    </location>
</feature>
<reference evidence="8" key="5">
    <citation type="submission" date="2025-09" db="UniProtKB">
        <authorList>
            <consortium name="Ensembl"/>
        </authorList>
    </citation>
    <scope>IDENTIFICATION</scope>
</reference>
<dbReference type="Pfam" id="PF00648">
    <property type="entry name" value="Peptidase_C2"/>
    <property type="match status" value="1"/>
</dbReference>
<keyword evidence="3" id="KW-0378">Hydrolase</keyword>
<reference evidence="9" key="1">
    <citation type="journal article" date="2006" name="Science">
        <title>Ancient noncoding elements conserved in the human genome.</title>
        <authorList>
            <person name="Venkatesh B."/>
            <person name="Kirkness E.F."/>
            <person name="Loh Y.H."/>
            <person name="Halpern A.L."/>
            <person name="Lee A.P."/>
            <person name="Johnson J."/>
            <person name="Dandona N."/>
            <person name="Viswanathan L.D."/>
            <person name="Tay A."/>
            <person name="Venter J.C."/>
            <person name="Strausberg R.L."/>
            <person name="Brenner S."/>
        </authorList>
    </citation>
    <scope>NUCLEOTIDE SEQUENCE [LARGE SCALE GENOMIC DNA]</scope>
</reference>
<dbReference type="InterPro" id="IPR022684">
    <property type="entry name" value="Calpain_cysteine_protease"/>
</dbReference>
<evidence type="ECO:0000256" key="3">
    <source>
        <dbReference type="ARBA" id="ARBA00022801"/>
    </source>
</evidence>